<evidence type="ECO:0000256" key="1">
    <source>
        <dbReference type="SAM" id="MobiDB-lite"/>
    </source>
</evidence>
<keyword evidence="3" id="KW-1185">Reference proteome</keyword>
<accession>A0AAV4D8Y0</accession>
<feature type="compositionally biased region" description="Low complexity" evidence="1">
    <location>
        <begin position="45"/>
        <end position="54"/>
    </location>
</feature>
<dbReference type="Proteomes" id="UP000735302">
    <property type="component" value="Unassembled WGS sequence"/>
</dbReference>
<protein>
    <submittedName>
        <fullName evidence="2">Micos complex subunit</fullName>
    </submittedName>
</protein>
<evidence type="ECO:0000313" key="2">
    <source>
        <dbReference type="EMBL" id="GFO40508.1"/>
    </source>
</evidence>
<dbReference type="GO" id="GO:0061617">
    <property type="term" value="C:MICOS complex"/>
    <property type="evidence" value="ECO:0007669"/>
    <property type="project" value="TreeGrafter"/>
</dbReference>
<evidence type="ECO:0000313" key="3">
    <source>
        <dbReference type="Proteomes" id="UP000735302"/>
    </source>
</evidence>
<dbReference type="GO" id="GO:0007007">
    <property type="term" value="P:inner mitochondrial membrane organization"/>
    <property type="evidence" value="ECO:0007669"/>
    <property type="project" value="TreeGrafter"/>
</dbReference>
<reference evidence="2 3" key="1">
    <citation type="journal article" date="2021" name="Elife">
        <title>Chloroplast acquisition without the gene transfer in kleptoplastic sea slugs, Plakobranchus ocellatus.</title>
        <authorList>
            <person name="Maeda T."/>
            <person name="Takahashi S."/>
            <person name="Yoshida T."/>
            <person name="Shimamura S."/>
            <person name="Takaki Y."/>
            <person name="Nagai Y."/>
            <person name="Toyoda A."/>
            <person name="Suzuki Y."/>
            <person name="Arimoto A."/>
            <person name="Ishii H."/>
            <person name="Satoh N."/>
            <person name="Nishiyama T."/>
            <person name="Hasebe M."/>
            <person name="Maruyama T."/>
            <person name="Minagawa J."/>
            <person name="Obokata J."/>
            <person name="Shigenobu S."/>
        </authorList>
    </citation>
    <scope>NUCLEOTIDE SEQUENCE [LARGE SCALE GENOMIC DNA]</scope>
</reference>
<dbReference type="PANTHER" id="PTHR21588:SF18">
    <property type="entry name" value="MICOS COMPLEX SUBUNIT MIC19"/>
    <property type="match status" value="1"/>
</dbReference>
<dbReference type="AlphaFoldDB" id="A0AAV4D8Y0"/>
<dbReference type="EMBL" id="BLXT01007619">
    <property type="protein sequence ID" value="GFO40508.1"/>
    <property type="molecule type" value="Genomic_DNA"/>
</dbReference>
<comment type="caution">
    <text evidence="2">The sequence shown here is derived from an EMBL/GenBank/DDBJ whole genome shotgun (WGS) entry which is preliminary data.</text>
</comment>
<proteinExistence type="predicted"/>
<dbReference type="InterPro" id="IPR052632">
    <property type="entry name" value="MICOS_subunit_Mic19"/>
</dbReference>
<gene>
    <name evidence="2" type="ORF">PoB_006701300</name>
</gene>
<sequence>MGSGESKRRVIVEDADGEEIVTVTEAVVRRMKGLPDIDKTGTKQASHPSTASAPTPSPPVSRSAELDRATSVLKREAEDFYLQKIRDLQDRNIRLQKQTNEQFAIAVQEVEKKFVNVTASPVCQDLQAKVLECYQANGSEPLNCSAIVNAFATCVDRARVAASSSRMQAVS</sequence>
<name>A0AAV4D8Y0_9GAST</name>
<dbReference type="PANTHER" id="PTHR21588">
    <property type="entry name" value="COILED-COIL-HELIX-COILED-COIL-HELIX DOMAIN CONTAINING 6"/>
    <property type="match status" value="1"/>
</dbReference>
<organism evidence="2 3">
    <name type="scientific">Plakobranchus ocellatus</name>
    <dbReference type="NCBI Taxonomy" id="259542"/>
    <lineage>
        <taxon>Eukaryota</taxon>
        <taxon>Metazoa</taxon>
        <taxon>Spiralia</taxon>
        <taxon>Lophotrochozoa</taxon>
        <taxon>Mollusca</taxon>
        <taxon>Gastropoda</taxon>
        <taxon>Heterobranchia</taxon>
        <taxon>Euthyneura</taxon>
        <taxon>Panpulmonata</taxon>
        <taxon>Sacoglossa</taxon>
        <taxon>Placobranchoidea</taxon>
        <taxon>Plakobranchidae</taxon>
        <taxon>Plakobranchus</taxon>
    </lineage>
</organism>
<feature type="region of interest" description="Disordered" evidence="1">
    <location>
        <begin position="31"/>
        <end position="68"/>
    </location>
</feature>